<feature type="transmembrane region" description="Helical" evidence="7">
    <location>
        <begin position="153"/>
        <end position="174"/>
    </location>
</feature>
<evidence type="ECO:0000259" key="8">
    <source>
        <dbReference type="PROSITE" id="PS50928"/>
    </source>
</evidence>
<organism evidence="9 10">
    <name type="scientific">Actinospica durhamensis</name>
    <dbReference type="NCBI Taxonomy" id="1508375"/>
    <lineage>
        <taxon>Bacteria</taxon>
        <taxon>Bacillati</taxon>
        <taxon>Actinomycetota</taxon>
        <taxon>Actinomycetes</taxon>
        <taxon>Catenulisporales</taxon>
        <taxon>Actinospicaceae</taxon>
        <taxon>Actinospica</taxon>
    </lineage>
</organism>
<evidence type="ECO:0000256" key="6">
    <source>
        <dbReference type="ARBA" id="ARBA00023136"/>
    </source>
</evidence>
<gene>
    <name evidence="9" type="ORF">KDL01_18825</name>
</gene>
<accession>A0A941INF0</accession>
<dbReference type="InterPro" id="IPR035906">
    <property type="entry name" value="MetI-like_sf"/>
</dbReference>
<comment type="similarity">
    <text evidence="7">Belongs to the binding-protein-dependent transport system permease family.</text>
</comment>
<dbReference type="InterPro" id="IPR045621">
    <property type="entry name" value="BPD_transp_1_N"/>
</dbReference>
<name>A0A941INF0_9ACTN</name>
<keyword evidence="2 7" id="KW-0813">Transport</keyword>
<dbReference type="Pfam" id="PF19300">
    <property type="entry name" value="BPD_transp_1_N"/>
    <property type="match status" value="1"/>
</dbReference>
<dbReference type="AlphaFoldDB" id="A0A941INF0"/>
<dbReference type="SUPFAM" id="SSF161098">
    <property type="entry name" value="MetI-like"/>
    <property type="match status" value="1"/>
</dbReference>
<dbReference type="PANTHER" id="PTHR30465:SF0">
    <property type="entry name" value="OLIGOPEPTIDE TRANSPORT SYSTEM PERMEASE PROTEIN APPB"/>
    <property type="match status" value="1"/>
</dbReference>
<feature type="transmembrane region" description="Helical" evidence="7">
    <location>
        <begin position="119"/>
        <end position="141"/>
    </location>
</feature>
<evidence type="ECO:0000256" key="1">
    <source>
        <dbReference type="ARBA" id="ARBA00004651"/>
    </source>
</evidence>
<evidence type="ECO:0000256" key="3">
    <source>
        <dbReference type="ARBA" id="ARBA00022475"/>
    </source>
</evidence>
<dbReference type="PANTHER" id="PTHR30465">
    <property type="entry name" value="INNER MEMBRANE ABC TRANSPORTER"/>
    <property type="match status" value="1"/>
</dbReference>
<evidence type="ECO:0000256" key="2">
    <source>
        <dbReference type="ARBA" id="ARBA00022448"/>
    </source>
</evidence>
<keyword evidence="10" id="KW-1185">Reference proteome</keyword>
<evidence type="ECO:0000256" key="7">
    <source>
        <dbReference type="RuleBase" id="RU363032"/>
    </source>
</evidence>
<dbReference type="PROSITE" id="PS50928">
    <property type="entry name" value="ABC_TM1"/>
    <property type="match status" value="1"/>
</dbReference>
<evidence type="ECO:0000256" key="4">
    <source>
        <dbReference type="ARBA" id="ARBA00022692"/>
    </source>
</evidence>
<evidence type="ECO:0000256" key="5">
    <source>
        <dbReference type="ARBA" id="ARBA00022989"/>
    </source>
</evidence>
<dbReference type="GO" id="GO:0055085">
    <property type="term" value="P:transmembrane transport"/>
    <property type="evidence" value="ECO:0007669"/>
    <property type="project" value="InterPro"/>
</dbReference>
<feature type="transmembrane region" description="Helical" evidence="7">
    <location>
        <begin position="194"/>
        <end position="214"/>
    </location>
</feature>
<keyword evidence="4 7" id="KW-0812">Transmembrane</keyword>
<proteinExistence type="inferred from homology"/>
<keyword evidence="5 7" id="KW-1133">Transmembrane helix</keyword>
<dbReference type="RefSeq" id="WP_212529829.1">
    <property type="nucleotide sequence ID" value="NZ_JAGSOG010000091.1"/>
</dbReference>
<dbReference type="Pfam" id="PF00528">
    <property type="entry name" value="BPD_transp_1"/>
    <property type="match status" value="1"/>
</dbReference>
<dbReference type="Gene3D" id="1.10.3720.10">
    <property type="entry name" value="MetI-like"/>
    <property type="match status" value="1"/>
</dbReference>
<reference evidence="9" key="1">
    <citation type="submission" date="2021-04" db="EMBL/GenBank/DDBJ databases">
        <title>Genome based classification of Actinospica acidithermotolerans sp. nov., an actinobacterium isolated from an Indonesian hot spring.</title>
        <authorList>
            <person name="Kusuma A.B."/>
            <person name="Putra K.E."/>
            <person name="Nafisah S."/>
            <person name="Loh J."/>
            <person name="Nouioui I."/>
            <person name="Goodfellow M."/>
        </authorList>
    </citation>
    <scope>NUCLEOTIDE SEQUENCE</scope>
    <source>
        <strain evidence="9">CSCA 57</strain>
    </source>
</reference>
<keyword evidence="6 7" id="KW-0472">Membrane</keyword>
<feature type="transmembrane region" description="Helical" evidence="7">
    <location>
        <begin position="298"/>
        <end position="321"/>
    </location>
</feature>
<dbReference type="CDD" id="cd06261">
    <property type="entry name" value="TM_PBP2"/>
    <property type="match status" value="1"/>
</dbReference>
<dbReference type="InterPro" id="IPR000515">
    <property type="entry name" value="MetI-like"/>
</dbReference>
<protein>
    <submittedName>
        <fullName evidence="9">ABC transporter permease</fullName>
    </submittedName>
</protein>
<feature type="transmembrane region" description="Helical" evidence="7">
    <location>
        <begin position="252"/>
        <end position="278"/>
    </location>
</feature>
<keyword evidence="3" id="KW-1003">Cell membrane</keyword>
<dbReference type="EMBL" id="JAGSOG010000091">
    <property type="protein sequence ID" value="MBR7835335.1"/>
    <property type="molecule type" value="Genomic_DNA"/>
</dbReference>
<feature type="transmembrane region" description="Helical" evidence="7">
    <location>
        <begin position="9"/>
        <end position="30"/>
    </location>
</feature>
<evidence type="ECO:0000313" key="9">
    <source>
        <dbReference type="EMBL" id="MBR7835335.1"/>
    </source>
</evidence>
<comment type="caution">
    <text evidence="9">The sequence shown here is derived from an EMBL/GenBank/DDBJ whole genome shotgun (WGS) entry which is preliminary data.</text>
</comment>
<comment type="subcellular location">
    <subcellularLocation>
        <location evidence="1 7">Cell membrane</location>
        <topology evidence="1 7">Multi-pass membrane protein</topology>
    </subcellularLocation>
</comment>
<sequence length="331" mass="36190">MLTFIVRRLIAAVGLLLVVALITYCIFYELPQWAGMTVDNLASEFVGKSQNQDALNGVIDRFHFNQPFFVQYYDYVKAILVGDTYSDGTQLIHCNAPCFGYSFRNSEQVWPTLLDRFPVTFSLAIGAAVLWLIFGLAIGVISAVRKGSILDRSVMIVALLGVALPVYFVGPLIWMLDGFPAVSYSSFLSNPLSWAQALWIPWVALAFGYAAIYARMTRAGMLDALGEDFVRTARAKGLSNTRVILRHGLRAAIMPIVTMFGMDVGALLGGAVLVESVFSLPGIGYLAINSLGQSDLPMIMGVTLMAAFFVIIANLVVDVLYASLDPRVRMS</sequence>
<dbReference type="GO" id="GO:0005886">
    <property type="term" value="C:plasma membrane"/>
    <property type="evidence" value="ECO:0007669"/>
    <property type="project" value="UniProtKB-SubCell"/>
</dbReference>
<evidence type="ECO:0000313" key="10">
    <source>
        <dbReference type="Proteomes" id="UP000675781"/>
    </source>
</evidence>
<feature type="domain" description="ABC transmembrane type-1" evidence="8">
    <location>
        <begin position="117"/>
        <end position="321"/>
    </location>
</feature>
<dbReference type="Proteomes" id="UP000675781">
    <property type="component" value="Unassembled WGS sequence"/>
</dbReference>